<dbReference type="RefSeq" id="WP_162378581.1">
    <property type="nucleotide sequence ID" value="NZ_JBHTKN010000002.1"/>
</dbReference>
<accession>A0ABW3LUY2</accession>
<evidence type="ECO:0000313" key="1">
    <source>
        <dbReference type="EMBL" id="MFD1041638.1"/>
    </source>
</evidence>
<organism evidence="1 2">
    <name type="scientific">Pseudoxanthomonas kaohsiungensis</name>
    <dbReference type="NCBI Taxonomy" id="283923"/>
    <lineage>
        <taxon>Bacteria</taxon>
        <taxon>Pseudomonadati</taxon>
        <taxon>Pseudomonadota</taxon>
        <taxon>Gammaproteobacteria</taxon>
        <taxon>Lysobacterales</taxon>
        <taxon>Lysobacteraceae</taxon>
        <taxon>Pseudoxanthomonas</taxon>
    </lineage>
</organism>
<protein>
    <recommendedName>
        <fullName evidence="3">Tetratricopeptide repeat protein</fullName>
    </recommendedName>
</protein>
<keyword evidence="2" id="KW-1185">Reference proteome</keyword>
<reference evidence="2" key="1">
    <citation type="journal article" date="2019" name="Int. J. Syst. Evol. Microbiol.">
        <title>The Global Catalogue of Microorganisms (GCM) 10K type strain sequencing project: providing services to taxonomists for standard genome sequencing and annotation.</title>
        <authorList>
            <consortium name="The Broad Institute Genomics Platform"/>
            <consortium name="The Broad Institute Genome Sequencing Center for Infectious Disease"/>
            <person name="Wu L."/>
            <person name="Ma J."/>
        </authorList>
    </citation>
    <scope>NUCLEOTIDE SEQUENCE [LARGE SCALE GENOMIC DNA]</scope>
    <source>
        <strain evidence="2">CCUG 55854</strain>
    </source>
</reference>
<gene>
    <name evidence="1" type="ORF">ACFQ2N_04650</name>
</gene>
<evidence type="ECO:0008006" key="3">
    <source>
        <dbReference type="Google" id="ProtNLM"/>
    </source>
</evidence>
<dbReference type="InterPro" id="IPR011990">
    <property type="entry name" value="TPR-like_helical_dom_sf"/>
</dbReference>
<name>A0ABW3LUY2_9GAMM</name>
<sequence>MLLVLLSLVLLREPLGERLWPQARIDHLLAEGRQALAEGRLDQADGGGARQKFEAAQALDSDRGEARAGLAQVGQAALARARSAISGGRLAEARRWLDLAADLQVPRAQVAAVAASLRQAETAGIDLERVRVRAAAALAAGDADAALPLYAQWLAVAPGDSAALEGREDALSLLLERVPTALHEGDLAAAARWLEQARRQDPGHVDLPGLRAAWAQAVASDVRRAEDLLRRGRPEPAAALLVALREAAPDDPAIHQAAERTARALAAHSRRLASDFRFDQSDAALEAARSLAPSAQAEVARAAMDLERARQAAARLRPPARATPAMKALLQRALAGFEEAMRRGDWIEPPGGSAYDRLRAAQAMAPQDPAVRAAVGRMLRAASACVDDALRDNRLRAAQDCHDAWQVLAPADPALAQARQRLAQRWLAVGDERLRAGEVGAAAGALEAARRLDPSATGLEDFAARLARADPATR</sequence>
<dbReference type="EMBL" id="JBHTKN010000002">
    <property type="protein sequence ID" value="MFD1041638.1"/>
    <property type="molecule type" value="Genomic_DNA"/>
</dbReference>
<dbReference type="Proteomes" id="UP001597033">
    <property type="component" value="Unassembled WGS sequence"/>
</dbReference>
<dbReference type="Gene3D" id="1.25.40.10">
    <property type="entry name" value="Tetratricopeptide repeat domain"/>
    <property type="match status" value="1"/>
</dbReference>
<proteinExistence type="predicted"/>
<comment type="caution">
    <text evidence="1">The sequence shown here is derived from an EMBL/GenBank/DDBJ whole genome shotgun (WGS) entry which is preliminary data.</text>
</comment>
<evidence type="ECO:0000313" key="2">
    <source>
        <dbReference type="Proteomes" id="UP001597033"/>
    </source>
</evidence>